<name>A0ACC1YXN9_MELAZ</name>
<dbReference type="EMBL" id="CM051394">
    <property type="protein sequence ID" value="KAJ4728560.1"/>
    <property type="molecule type" value="Genomic_DNA"/>
</dbReference>
<proteinExistence type="predicted"/>
<reference evidence="1 2" key="1">
    <citation type="journal article" date="2023" name="Science">
        <title>Complex scaffold remodeling in plant triterpene biosynthesis.</title>
        <authorList>
            <person name="De La Pena R."/>
            <person name="Hodgson H."/>
            <person name="Liu J.C."/>
            <person name="Stephenson M.J."/>
            <person name="Martin A.C."/>
            <person name="Owen C."/>
            <person name="Harkess A."/>
            <person name="Leebens-Mack J."/>
            <person name="Jimenez L.E."/>
            <person name="Osbourn A."/>
            <person name="Sattely E.S."/>
        </authorList>
    </citation>
    <scope>NUCLEOTIDE SEQUENCE [LARGE SCALE GENOMIC DNA]</scope>
    <source>
        <strain evidence="2">cv. JPN11</strain>
        <tissue evidence="1">Leaf</tissue>
    </source>
</reference>
<evidence type="ECO:0000313" key="1">
    <source>
        <dbReference type="EMBL" id="KAJ4728560.1"/>
    </source>
</evidence>
<evidence type="ECO:0000313" key="2">
    <source>
        <dbReference type="Proteomes" id="UP001164539"/>
    </source>
</evidence>
<organism evidence="1 2">
    <name type="scientific">Melia azedarach</name>
    <name type="common">Chinaberry tree</name>
    <dbReference type="NCBI Taxonomy" id="155640"/>
    <lineage>
        <taxon>Eukaryota</taxon>
        <taxon>Viridiplantae</taxon>
        <taxon>Streptophyta</taxon>
        <taxon>Embryophyta</taxon>
        <taxon>Tracheophyta</taxon>
        <taxon>Spermatophyta</taxon>
        <taxon>Magnoliopsida</taxon>
        <taxon>eudicotyledons</taxon>
        <taxon>Gunneridae</taxon>
        <taxon>Pentapetalae</taxon>
        <taxon>rosids</taxon>
        <taxon>malvids</taxon>
        <taxon>Sapindales</taxon>
        <taxon>Meliaceae</taxon>
        <taxon>Melia</taxon>
    </lineage>
</organism>
<gene>
    <name evidence="1" type="ORF">OWV82_001470</name>
</gene>
<sequence>MLQLPISKHNLLHLDISNNGFIGKLPQDMGIVIPKLESLDISENSFDKGIPSSIGEMKELVFMDLSRNKLSGNLSGPLFTGCFSLWFLDLFDNNFYGKHFPKYMNLTRLESLYLNNNRFSGKIDDGLLTSTRLEVLDISSNMLTDQVPHWIDQRVKVGFVTKNRYEIYSGSNLDYMAGLDLSSNALTGEIPSEIGELQEIRVLNLSRNSLSGSIPESFSNLKMIEFRPFLQQLKW</sequence>
<protein>
    <submittedName>
        <fullName evidence="1">Leucine-rich repeat receptor-like protein kinase family protein</fullName>
    </submittedName>
</protein>
<comment type="caution">
    <text evidence="1">The sequence shown here is derived from an EMBL/GenBank/DDBJ whole genome shotgun (WGS) entry which is preliminary data.</text>
</comment>
<accession>A0ACC1YXN9</accession>
<keyword evidence="2" id="KW-1185">Reference proteome</keyword>
<dbReference type="Proteomes" id="UP001164539">
    <property type="component" value="Chromosome 1"/>
</dbReference>